<organism evidence="1 2">
    <name type="scientific">Hydnum rufescens UP504</name>
    <dbReference type="NCBI Taxonomy" id="1448309"/>
    <lineage>
        <taxon>Eukaryota</taxon>
        <taxon>Fungi</taxon>
        <taxon>Dikarya</taxon>
        <taxon>Basidiomycota</taxon>
        <taxon>Agaricomycotina</taxon>
        <taxon>Agaricomycetes</taxon>
        <taxon>Cantharellales</taxon>
        <taxon>Hydnaceae</taxon>
        <taxon>Hydnum</taxon>
    </lineage>
</organism>
<evidence type="ECO:0000313" key="2">
    <source>
        <dbReference type="Proteomes" id="UP000886523"/>
    </source>
</evidence>
<dbReference type="Pfam" id="PF05336">
    <property type="entry name" value="rhaM"/>
    <property type="match status" value="1"/>
</dbReference>
<dbReference type="OrthoDB" id="9981546at2759"/>
<dbReference type="InterPro" id="IPR008000">
    <property type="entry name" value="Rham/fucose_mutarotase"/>
</dbReference>
<protein>
    <recommendedName>
        <fullName evidence="3">L-rhamnose mutarotase</fullName>
    </recommendedName>
</protein>
<dbReference type="Gene3D" id="3.30.70.100">
    <property type="match status" value="1"/>
</dbReference>
<dbReference type="EMBL" id="MU129008">
    <property type="protein sequence ID" value="KAF9510881.1"/>
    <property type="molecule type" value="Genomic_DNA"/>
</dbReference>
<dbReference type="SUPFAM" id="SSF54909">
    <property type="entry name" value="Dimeric alpha+beta barrel"/>
    <property type="match status" value="1"/>
</dbReference>
<gene>
    <name evidence="1" type="ORF">BS47DRAFT_1347358</name>
</gene>
<name>A0A9P6AS52_9AGAM</name>
<evidence type="ECO:0000313" key="1">
    <source>
        <dbReference type="EMBL" id="KAF9510881.1"/>
    </source>
</evidence>
<proteinExistence type="predicted"/>
<sequence length="130" mass="15048">MVDSYSGQRICQVIQLKAEYIEEYKRIHKDVWPAVLETLRRSHIVDYSIYLLPSPPYASSHIPSNLTAPQGASETALRRASDCDRVAEDEVTRQWWKITDRMQVSLIEGAKGSGDGEWWLNCEEVFRFEQ</sequence>
<accession>A0A9P6AS52</accession>
<dbReference type="InterPro" id="IPR011008">
    <property type="entry name" value="Dimeric_a/b-barrel"/>
</dbReference>
<dbReference type="PANTHER" id="PTHR34389">
    <property type="entry name" value="L-RHAMNOSE MUTAROTASE"/>
    <property type="match status" value="1"/>
</dbReference>
<dbReference type="AlphaFoldDB" id="A0A9P6AS52"/>
<keyword evidence="2" id="KW-1185">Reference proteome</keyword>
<dbReference type="PANTHER" id="PTHR34389:SF2">
    <property type="entry name" value="L-RHAMNOSE MUTAROTASE"/>
    <property type="match status" value="1"/>
</dbReference>
<evidence type="ECO:0008006" key="3">
    <source>
        <dbReference type="Google" id="ProtNLM"/>
    </source>
</evidence>
<comment type="caution">
    <text evidence="1">The sequence shown here is derived from an EMBL/GenBank/DDBJ whole genome shotgun (WGS) entry which is preliminary data.</text>
</comment>
<reference evidence="1" key="1">
    <citation type="journal article" date="2020" name="Nat. Commun.">
        <title>Large-scale genome sequencing of mycorrhizal fungi provides insights into the early evolution of symbiotic traits.</title>
        <authorList>
            <person name="Miyauchi S."/>
            <person name="Kiss E."/>
            <person name="Kuo A."/>
            <person name="Drula E."/>
            <person name="Kohler A."/>
            <person name="Sanchez-Garcia M."/>
            <person name="Morin E."/>
            <person name="Andreopoulos B."/>
            <person name="Barry K.W."/>
            <person name="Bonito G."/>
            <person name="Buee M."/>
            <person name="Carver A."/>
            <person name="Chen C."/>
            <person name="Cichocki N."/>
            <person name="Clum A."/>
            <person name="Culley D."/>
            <person name="Crous P.W."/>
            <person name="Fauchery L."/>
            <person name="Girlanda M."/>
            <person name="Hayes R.D."/>
            <person name="Keri Z."/>
            <person name="LaButti K."/>
            <person name="Lipzen A."/>
            <person name="Lombard V."/>
            <person name="Magnuson J."/>
            <person name="Maillard F."/>
            <person name="Murat C."/>
            <person name="Nolan M."/>
            <person name="Ohm R.A."/>
            <person name="Pangilinan J."/>
            <person name="Pereira M.F."/>
            <person name="Perotto S."/>
            <person name="Peter M."/>
            <person name="Pfister S."/>
            <person name="Riley R."/>
            <person name="Sitrit Y."/>
            <person name="Stielow J.B."/>
            <person name="Szollosi G."/>
            <person name="Zifcakova L."/>
            <person name="Stursova M."/>
            <person name="Spatafora J.W."/>
            <person name="Tedersoo L."/>
            <person name="Vaario L.M."/>
            <person name="Yamada A."/>
            <person name="Yan M."/>
            <person name="Wang P."/>
            <person name="Xu J."/>
            <person name="Bruns T."/>
            <person name="Baldrian P."/>
            <person name="Vilgalys R."/>
            <person name="Dunand C."/>
            <person name="Henrissat B."/>
            <person name="Grigoriev I.V."/>
            <person name="Hibbett D."/>
            <person name="Nagy L.G."/>
            <person name="Martin F.M."/>
        </authorList>
    </citation>
    <scope>NUCLEOTIDE SEQUENCE</scope>
    <source>
        <strain evidence="1">UP504</strain>
    </source>
</reference>
<dbReference type="Proteomes" id="UP000886523">
    <property type="component" value="Unassembled WGS sequence"/>
</dbReference>
<dbReference type="GO" id="GO:0016857">
    <property type="term" value="F:racemase and epimerase activity, acting on carbohydrates and derivatives"/>
    <property type="evidence" value="ECO:0007669"/>
    <property type="project" value="InterPro"/>
</dbReference>